<evidence type="ECO:0000313" key="2">
    <source>
        <dbReference type="EMBL" id="PNX59400.1"/>
    </source>
</evidence>
<reference evidence="2 3" key="1">
    <citation type="journal article" date="2014" name="Am. J. Bot.">
        <title>Genome assembly and annotation for red clover (Trifolium pratense; Fabaceae).</title>
        <authorList>
            <person name="Istvanek J."/>
            <person name="Jaros M."/>
            <person name="Krenek A."/>
            <person name="Repkova J."/>
        </authorList>
    </citation>
    <scope>NUCLEOTIDE SEQUENCE [LARGE SCALE GENOMIC DNA]</scope>
    <source>
        <strain evidence="3">cv. Tatra</strain>
        <tissue evidence="2">Young leaves</tissue>
    </source>
</reference>
<evidence type="ECO:0000256" key="1">
    <source>
        <dbReference type="SAM" id="MobiDB-lite"/>
    </source>
</evidence>
<proteinExistence type="predicted"/>
<protein>
    <submittedName>
        <fullName evidence="2">Uncharacterized protein</fullName>
    </submittedName>
</protein>
<organism evidence="2 3">
    <name type="scientific">Trifolium pratense</name>
    <name type="common">Red clover</name>
    <dbReference type="NCBI Taxonomy" id="57577"/>
    <lineage>
        <taxon>Eukaryota</taxon>
        <taxon>Viridiplantae</taxon>
        <taxon>Streptophyta</taxon>
        <taxon>Embryophyta</taxon>
        <taxon>Tracheophyta</taxon>
        <taxon>Spermatophyta</taxon>
        <taxon>Magnoliopsida</taxon>
        <taxon>eudicotyledons</taxon>
        <taxon>Gunneridae</taxon>
        <taxon>Pentapetalae</taxon>
        <taxon>rosids</taxon>
        <taxon>fabids</taxon>
        <taxon>Fabales</taxon>
        <taxon>Fabaceae</taxon>
        <taxon>Papilionoideae</taxon>
        <taxon>50 kb inversion clade</taxon>
        <taxon>NPAAA clade</taxon>
        <taxon>Hologalegina</taxon>
        <taxon>IRL clade</taxon>
        <taxon>Trifolieae</taxon>
        <taxon>Trifolium</taxon>
    </lineage>
</organism>
<feature type="region of interest" description="Disordered" evidence="1">
    <location>
        <begin position="80"/>
        <end position="99"/>
    </location>
</feature>
<comment type="caution">
    <text evidence="2">The sequence shown here is derived from an EMBL/GenBank/DDBJ whole genome shotgun (WGS) entry which is preliminary data.</text>
</comment>
<reference evidence="2 3" key="2">
    <citation type="journal article" date="2017" name="Front. Plant Sci.">
        <title>Gene Classification and Mining of Molecular Markers Useful in Red Clover (Trifolium pratense) Breeding.</title>
        <authorList>
            <person name="Istvanek J."/>
            <person name="Dluhosova J."/>
            <person name="Dluhos P."/>
            <person name="Patkova L."/>
            <person name="Nedelnik J."/>
            <person name="Repkova J."/>
        </authorList>
    </citation>
    <scope>NUCLEOTIDE SEQUENCE [LARGE SCALE GENOMIC DNA]</scope>
    <source>
        <strain evidence="3">cv. Tatra</strain>
        <tissue evidence="2">Young leaves</tissue>
    </source>
</reference>
<dbReference type="AlphaFoldDB" id="A0A2K3JZI7"/>
<sequence length="99" mass="10832">MGDAVILFDKELCSAVEDIVVGGGPFFRDLQWRLASLPINDGGLRLYSVVEAACFCGFQSSALSVARSYVERQLGMTMGRGGDGFCPPQTQTHPKFERR</sequence>
<dbReference type="EMBL" id="ASHM01080612">
    <property type="protein sequence ID" value="PNX59400.1"/>
    <property type="molecule type" value="Genomic_DNA"/>
</dbReference>
<name>A0A2K3JZI7_TRIPR</name>
<accession>A0A2K3JZI7</accession>
<evidence type="ECO:0000313" key="3">
    <source>
        <dbReference type="Proteomes" id="UP000236291"/>
    </source>
</evidence>
<gene>
    <name evidence="2" type="ORF">L195_g051398</name>
</gene>
<dbReference type="Proteomes" id="UP000236291">
    <property type="component" value="Unassembled WGS sequence"/>
</dbReference>